<protein>
    <submittedName>
        <fullName evidence="10">Multidrug ABC transporter substrate-binding protein</fullName>
    </submittedName>
</protein>
<feature type="domain" description="ABC3 transporter permease C-terminal" evidence="8">
    <location>
        <begin position="285"/>
        <end position="398"/>
    </location>
</feature>
<gene>
    <name evidence="10" type="ORF">C3F09_10205</name>
</gene>
<keyword evidence="3 7" id="KW-0812">Transmembrane</keyword>
<feature type="transmembrane region" description="Helical" evidence="7">
    <location>
        <begin position="363"/>
        <end position="388"/>
    </location>
</feature>
<keyword evidence="2" id="KW-1003">Cell membrane</keyword>
<evidence type="ECO:0000259" key="9">
    <source>
        <dbReference type="Pfam" id="PF12704"/>
    </source>
</evidence>
<evidence type="ECO:0000256" key="6">
    <source>
        <dbReference type="ARBA" id="ARBA00038076"/>
    </source>
</evidence>
<evidence type="ECO:0000256" key="7">
    <source>
        <dbReference type="SAM" id="Phobius"/>
    </source>
</evidence>
<dbReference type="PANTHER" id="PTHR30572">
    <property type="entry name" value="MEMBRANE COMPONENT OF TRANSPORTER-RELATED"/>
    <property type="match status" value="1"/>
</dbReference>
<dbReference type="GO" id="GO:0005886">
    <property type="term" value="C:plasma membrane"/>
    <property type="evidence" value="ECO:0007669"/>
    <property type="project" value="UniProtKB-SubCell"/>
</dbReference>
<dbReference type="AlphaFoldDB" id="A0A855X420"/>
<comment type="caution">
    <text evidence="10">The sequence shown here is derived from an EMBL/GenBank/DDBJ whole genome shotgun (WGS) entry which is preliminary data.</text>
</comment>
<feature type="transmembrane region" description="Helical" evidence="7">
    <location>
        <begin position="278"/>
        <end position="306"/>
    </location>
</feature>
<evidence type="ECO:0000256" key="4">
    <source>
        <dbReference type="ARBA" id="ARBA00022989"/>
    </source>
</evidence>
<feature type="domain" description="MacB-like periplasmic core" evidence="9">
    <location>
        <begin position="22"/>
        <end position="244"/>
    </location>
</feature>
<dbReference type="Pfam" id="PF12704">
    <property type="entry name" value="MacB_PCD"/>
    <property type="match status" value="1"/>
</dbReference>
<dbReference type="InterPro" id="IPR003838">
    <property type="entry name" value="ABC3_permease_C"/>
</dbReference>
<evidence type="ECO:0000313" key="11">
    <source>
        <dbReference type="Proteomes" id="UP000250918"/>
    </source>
</evidence>
<keyword evidence="5 7" id="KW-0472">Membrane</keyword>
<feature type="transmembrane region" description="Helical" evidence="7">
    <location>
        <begin position="21"/>
        <end position="42"/>
    </location>
</feature>
<dbReference type="Proteomes" id="UP000250918">
    <property type="component" value="Unassembled WGS sequence"/>
</dbReference>
<dbReference type="EMBL" id="PQAP01000167">
    <property type="protein sequence ID" value="PWB69669.1"/>
    <property type="molecule type" value="Genomic_DNA"/>
</dbReference>
<comment type="similarity">
    <text evidence="6">Belongs to the ABC-4 integral membrane protein family.</text>
</comment>
<evidence type="ECO:0000313" key="10">
    <source>
        <dbReference type="EMBL" id="PWB69669.1"/>
    </source>
</evidence>
<sequence length="405" mass="43233">MRFWETIRVAIDSLLRHKTRALLTMLGIIIGVGAVVAMVAVGQGAQMAVETQIASLGTNVLMVFPGATQFGGVSSGAGAAKALDEGDIEAIRTEAPAVAAITPVARTNRQVVAGNLNWFTSIMGGNTDFFTIRDWKLKSGDLFTDQDVRAATKVCVLGQTVVDQLFPDTDPVGQTIRIGNLPFKVLGTLVPKGQNAMGMDQDDFIVAPFPTVQKKIQGSDHVSQILVSAVTKQAIPLAQQQIRDIIRTRHKIPDWQDDDFTIRTQTDISNMAGQTSRIMTMLLASIASVSLLVGGIGIMNIMLVSVTERTREIGLRISIGARRRDILQQFLIEAIVLSLIGGIIGVGLGLVACKIIAGLAGWAVLISPVSVGMAFAFSAAVGVFFGFYPARKASGLSPIEALRYE</sequence>
<comment type="subcellular location">
    <subcellularLocation>
        <location evidence="1">Cell membrane</location>
        <topology evidence="1">Multi-pass membrane protein</topology>
    </subcellularLocation>
</comment>
<name>A0A855X420_9BACT</name>
<evidence type="ECO:0000259" key="8">
    <source>
        <dbReference type="Pfam" id="PF02687"/>
    </source>
</evidence>
<dbReference type="Pfam" id="PF02687">
    <property type="entry name" value="FtsX"/>
    <property type="match status" value="1"/>
</dbReference>
<evidence type="ECO:0000256" key="2">
    <source>
        <dbReference type="ARBA" id="ARBA00022475"/>
    </source>
</evidence>
<evidence type="ECO:0000256" key="3">
    <source>
        <dbReference type="ARBA" id="ARBA00022692"/>
    </source>
</evidence>
<dbReference type="GO" id="GO:0022857">
    <property type="term" value="F:transmembrane transporter activity"/>
    <property type="evidence" value="ECO:0007669"/>
    <property type="project" value="TreeGrafter"/>
</dbReference>
<dbReference type="InterPro" id="IPR050250">
    <property type="entry name" value="Macrolide_Exporter_MacB"/>
</dbReference>
<evidence type="ECO:0000256" key="1">
    <source>
        <dbReference type="ARBA" id="ARBA00004651"/>
    </source>
</evidence>
<organism evidence="10 11">
    <name type="scientific">candidate division GN15 bacterium</name>
    <dbReference type="NCBI Taxonomy" id="2072418"/>
    <lineage>
        <taxon>Bacteria</taxon>
        <taxon>candidate division GN15</taxon>
    </lineage>
</organism>
<feature type="transmembrane region" description="Helical" evidence="7">
    <location>
        <begin position="330"/>
        <end position="357"/>
    </location>
</feature>
<accession>A0A855X420</accession>
<reference evidence="10 11" key="1">
    <citation type="journal article" date="2018" name="ISME J.">
        <title>A methanotrophic archaeon couples anaerobic oxidation of methane to Fe(III) reduction.</title>
        <authorList>
            <person name="Cai C."/>
            <person name="Leu A.O."/>
            <person name="Xie G.J."/>
            <person name="Guo J."/>
            <person name="Feng Y."/>
            <person name="Zhao J.X."/>
            <person name="Tyson G.W."/>
            <person name="Yuan Z."/>
            <person name="Hu S."/>
        </authorList>
    </citation>
    <scope>NUCLEOTIDE SEQUENCE [LARGE SCALE GENOMIC DNA]</scope>
    <source>
        <strain evidence="10">FeB_12</strain>
    </source>
</reference>
<evidence type="ECO:0000256" key="5">
    <source>
        <dbReference type="ARBA" id="ARBA00023136"/>
    </source>
</evidence>
<proteinExistence type="inferred from homology"/>
<keyword evidence="4 7" id="KW-1133">Transmembrane helix</keyword>
<dbReference type="InterPro" id="IPR025857">
    <property type="entry name" value="MacB_PCD"/>
</dbReference>
<dbReference type="PANTHER" id="PTHR30572:SF4">
    <property type="entry name" value="ABC TRANSPORTER PERMEASE YTRF"/>
    <property type="match status" value="1"/>
</dbReference>